<evidence type="ECO:0000313" key="1">
    <source>
        <dbReference type="EMBL" id="QAR30261.1"/>
    </source>
</evidence>
<sequence>MKNIISIIFLLVVCVNTFAQRKQNHTEIIKKPKKGVLVELYRIDNDDNSKLIVTNYLDKEITINKFILGTSMLILEYQVGNEPVHNMNCSPPPIPPDNNLKKYDTILNPDAKMEFFVHTSLMNQCIEIRKIKQTDIKIRAVINYKYMGSDEKFTEYSNWINY</sequence>
<organism evidence="1 2">
    <name type="scientific">Ornithobacterium rhinotracheale</name>
    <dbReference type="NCBI Taxonomy" id="28251"/>
    <lineage>
        <taxon>Bacteria</taxon>
        <taxon>Pseudomonadati</taxon>
        <taxon>Bacteroidota</taxon>
        <taxon>Flavobacteriia</taxon>
        <taxon>Flavobacteriales</taxon>
        <taxon>Weeksellaceae</taxon>
        <taxon>Ornithobacterium</taxon>
    </lineage>
</organism>
<dbReference type="EMBL" id="CP035107">
    <property type="protein sequence ID" value="QAR30261.1"/>
    <property type="molecule type" value="Genomic_DNA"/>
</dbReference>
<accession>A0A410JQ93</accession>
<dbReference type="RefSeq" id="WP_128500763.1">
    <property type="nucleotide sequence ID" value="NZ_CP035107.1"/>
</dbReference>
<protein>
    <submittedName>
        <fullName evidence="1">Uncharacterized protein</fullName>
    </submittedName>
</protein>
<reference evidence="1 2" key="1">
    <citation type="submission" date="2019-01" db="EMBL/GenBank/DDBJ databases">
        <title>Whole Genome of Ornithobacterium rhinotracheale FARPER-174b.</title>
        <authorList>
            <person name="Tataje-Lavanda L.A."/>
            <person name="Montalvan A."/>
            <person name="Montesinos R."/>
            <person name="Zimic M."/>
            <person name="Fernandez-Sanchez M."/>
            <person name="Fernandez-Diaz M."/>
        </authorList>
    </citation>
    <scope>NUCLEOTIDE SEQUENCE [LARGE SCALE GENOMIC DNA]</scope>
    <source>
        <strain evidence="1 2">FARPER-174b</strain>
    </source>
</reference>
<name>A0A410JQ93_ORNRH</name>
<evidence type="ECO:0000313" key="2">
    <source>
        <dbReference type="Proteomes" id="UP000287701"/>
    </source>
</evidence>
<gene>
    <name evidence="1" type="ORF">EQP59_02245</name>
</gene>
<dbReference type="AlphaFoldDB" id="A0A410JQ93"/>
<dbReference type="Proteomes" id="UP000287701">
    <property type="component" value="Chromosome"/>
</dbReference>
<proteinExistence type="predicted"/>